<dbReference type="EMBL" id="CM004399">
    <property type="protein sequence ID" value="KAG8640702.1"/>
    <property type="molecule type" value="Genomic_DNA"/>
</dbReference>
<comment type="caution">
    <text evidence="1">The sequence shown here is derived from an EMBL/GenBank/DDBJ whole genome shotgun (WGS) entry which is preliminary data.</text>
</comment>
<evidence type="ECO:0000313" key="1">
    <source>
        <dbReference type="EMBL" id="KAG8640702.1"/>
    </source>
</evidence>
<proteinExistence type="predicted"/>
<sequence>MNNAVERQKGVMVLRFSTPNLSEISVEPCRTVQHSVNQRPSQPIVAH</sequence>
<name>A0ACB7GKA7_MANES</name>
<organism evidence="1 2">
    <name type="scientific">Manihot esculenta</name>
    <name type="common">Cassava</name>
    <name type="synonym">Jatropha manihot</name>
    <dbReference type="NCBI Taxonomy" id="3983"/>
    <lineage>
        <taxon>Eukaryota</taxon>
        <taxon>Viridiplantae</taxon>
        <taxon>Streptophyta</taxon>
        <taxon>Embryophyta</taxon>
        <taxon>Tracheophyta</taxon>
        <taxon>Spermatophyta</taxon>
        <taxon>Magnoliopsida</taxon>
        <taxon>eudicotyledons</taxon>
        <taxon>Gunneridae</taxon>
        <taxon>Pentapetalae</taxon>
        <taxon>rosids</taxon>
        <taxon>fabids</taxon>
        <taxon>Malpighiales</taxon>
        <taxon>Euphorbiaceae</taxon>
        <taxon>Crotonoideae</taxon>
        <taxon>Manihoteae</taxon>
        <taxon>Manihot</taxon>
    </lineage>
</organism>
<gene>
    <name evidence="1" type="ORF">MANES_13G087401v8</name>
</gene>
<evidence type="ECO:0000313" key="2">
    <source>
        <dbReference type="Proteomes" id="UP000091857"/>
    </source>
</evidence>
<reference evidence="2" key="1">
    <citation type="journal article" date="2016" name="Nat. Biotechnol.">
        <title>Sequencing wild and cultivated cassava and related species reveals extensive interspecific hybridization and genetic diversity.</title>
        <authorList>
            <person name="Bredeson J.V."/>
            <person name="Lyons J.B."/>
            <person name="Prochnik S.E."/>
            <person name="Wu G.A."/>
            <person name="Ha C.M."/>
            <person name="Edsinger-Gonzales E."/>
            <person name="Grimwood J."/>
            <person name="Schmutz J."/>
            <person name="Rabbi I.Y."/>
            <person name="Egesi C."/>
            <person name="Nauluvula P."/>
            <person name="Lebot V."/>
            <person name="Ndunguru J."/>
            <person name="Mkamilo G."/>
            <person name="Bart R.S."/>
            <person name="Setter T.L."/>
            <person name="Gleadow R.M."/>
            <person name="Kulakow P."/>
            <person name="Ferguson M.E."/>
            <person name="Rounsley S."/>
            <person name="Rokhsar D.S."/>
        </authorList>
    </citation>
    <scope>NUCLEOTIDE SEQUENCE [LARGE SCALE GENOMIC DNA]</scope>
    <source>
        <strain evidence="2">cv. AM560-2</strain>
    </source>
</reference>
<accession>A0ACB7GKA7</accession>
<dbReference type="Proteomes" id="UP000091857">
    <property type="component" value="Chromosome 13"/>
</dbReference>
<keyword evidence="2" id="KW-1185">Reference proteome</keyword>
<protein>
    <submittedName>
        <fullName evidence="1">Uncharacterized protein</fullName>
    </submittedName>
</protein>